<dbReference type="STRING" id="1349762.GCA_001592245_04033"/>
<evidence type="ECO:0000313" key="2">
    <source>
        <dbReference type="EMBL" id="QBY51510.1"/>
    </source>
</evidence>
<dbReference type="KEGG" id="cox:E0W60_10495"/>
<dbReference type="Proteomes" id="UP000295294">
    <property type="component" value="Chromosome 1"/>
</dbReference>
<dbReference type="OrthoDB" id="8965009at2"/>
<sequence length="151" mass="15719">MTSRTLGLDTAAWMWRLALGAALALALQFGAAPLRAQPHESGPITIGGSAQVQGPVRVHGTLTVAGHVYASGPLTAAFFTGPVSARSVPYRGGYLKVFKGPLTVHGDMVVNGDLNVAGPLTVDGPLAASGGIDADGPMRERDYSDYRDYLR</sequence>
<feature type="compositionally biased region" description="Basic and acidic residues" evidence="1">
    <location>
        <begin position="136"/>
        <end position="151"/>
    </location>
</feature>
<gene>
    <name evidence="2" type="ORF">E0W60_10495</name>
</gene>
<dbReference type="RefSeq" id="WP_135703883.1">
    <property type="nucleotide sequence ID" value="NZ_CP038634.1"/>
</dbReference>
<dbReference type="AlphaFoldDB" id="A0A4P7L7G1"/>
<evidence type="ECO:0000256" key="1">
    <source>
        <dbReference type="SAM" id="MobiDB-lite"/>
    </source>
</evidence>
<evidence type="ECO:0000313" key="3">
    <source>
        <dbReference type="Proteomes" id="UP000295294"/>
    </source>
</evidence>
<feature type="region of interest" description="Disordered" evidence="1">
    <location>
        <begin position="129"/>
        <end position="151"/>
    </location>
</feature>
<proteinExistence type="predicted"/>
<reference evidence="2 3" key="1">
    <citation type="submission" date="2019-03" db="EMBL/GenBank/DDBJ databases">
        <title>Efficiently degradation of phenoxyalkanoic acid herbicides by Cupriavidus oxalaticus strain X32.</title>
        <authorList>
            <person name="Sheng X."/>
        </authorList>
    </citation>
    <scope>NUCLEOTIDE SEQUENCE [LARGE SCALE GENOMIC DNA]</scope>
    <source>
        <strain evidence="2 3">X32</strain>
    </source>
</reference>
<evidence type="ECO:0008006" key="4">
    <source>
        <dbReference type="Google" id="ProtNLM"/>
    </source>
</evidence>
<organism evidence="2 3">
    <name type="scientific">Cupriavidus oxalaticus</name>
    <dbReference type="NCBI Taxonomy" id="96344"/>
    <lineage>
        <taxon>Bacteria</taxon>
        <taxon>Pseudomonadati</taxon>
        <taxon>Pseudomonadota</taxon>
        <taxon>Betaproteobacteria</taxon>
        <taxon>Burkholderiales</taxon>
        <taxon>Burkholderiaceae</taxon>
        <taxon>Cupriavidus</taxon>
    </lineage>
</organism>
<name>A0A4P7L7G1_9BURK</name>
<accession>A0A4P7L7G1</accession>
<protein>
    <recommendedName>
        <fullName evidence="4">Polymer-forming cytoskeletal protein</fullName>
    </recommendedName>
</protein>
<dbReference type="EMBL" id="CP038634">
    <property type="protein sequence ID" value="QBY51510.1"/>
    <property type="molecule type" value="Genomic_DNA"/>
</dbReference>